<evidence type="ECO:0000313" key="3">
    <source>
        <dbReference type="Proteomes" id="UP000422108"/>
    </source>
</evidence>
<evidence type="ECO:0000313" key="2">
    <source>
        <dbReference type="EMBL" id="BBO88324.1"/>
    </source>
</evidence>
<dbReference type="InterPro" id="IPR001173">
    <property type="entry name" value="Glyco_trans_2-like"/>
</dbReference>
<dbReference type="PANTHER" id="PTHR43685">
    <property type="entry name" value="GLYCOSYLTRANSFERASE"/>
    <property type="match status" value="1"/>
</dbReference>
<gene>
    <name evidence="2" type="ORF">DSCOOX_15040</name>
</gene>
<dbReference type="CDD" id="cd06423">
    <property type="entry name" value="CESA_like"/>
    <property type="match status" value="1"/>
</dbReference>
<organism evidence="2 3">
    <name type="scientific">Desulfosarcina ovata subsp. ovata</name>
    <dbReference type="NCBI Taxonomy" id="2752305"/>
    <lineage>
        <taxon>Bacteria</taxon>
        <taxon>Pseudomonadati</taxon>
        <taxon>Thermodesulfobacteriota</taxon>
        <taxon>Desulfobacteria</taxon>
        <taxon>Desulfobacterales</taxon>
        <taxon>Desulfosarcinaceae</taxon>
        <taxon>Desulfosarcina</taxon>
    </lineage>
</organism>
<proteinExistence type="predicted"/>
<accession>A0A5K8A7I4</accession>
<feature type="domain" description="Glycosyltransferase 2-like" evidence="1">
    <location>
        <begin position="2"/>
        <end position="141"/>
    </location>
</feature>
<dbReference type="AlphaFoldDB" id="A0A5K8A7I4"/>
<dbReference type="Proteomes" id="UP000422108">
    <property type="component" value="Chromosome"/>
</dbReference>
<dbReference type="InterPro" id="IPR029044">
    <property type="entry name" value="Nucleotide-diphossugar_trans"/>
</dbReference>
<protein>
    <recommendedName>
        <fullName evidence="1">Glycosyltransferase 2-like domain-containing protein</fullName>
    </recommendedName>
</protein>
<name>A0A5K8A7I4_9BACT</name>
<dbReference type="InterPro" id="IPR050834">
    <property type="entry name" value="Glycosyltransf_2"/>
</dbReference>
<dbReference type="SUPFAM" id="SSF53448">
    <property type="entry name" value="Nucleotide-diphospho-sugar transferases"/>
    <property type="match status" value="1"/>
</dbReference>
<dbReference type="PANTHER" id="PTHR43685:SF2">
    <property type="entry name" value="GLYCOSYLTRANSFERASE 2-LIKE DOMAIN-CONTAINING PROTEIN"/>
    <property type="match status" value="1"/>
</dbReference>
<dbReference type="EMBL" id="AP021879">
    <property type="protein sequence ID" value="BBO88324.1"/>
    <property type="molecule type" value="Genomic_DNA"/>
</dbReference>
<keyword evidence="3" id="KW-1185">Reference proteome</keyword>
<sequence>MAQTYEIAEVLIVDDGSTDQTAAVAEAYIPNARYPMRVIRQPENLGLAIARNTAVRETSTEFIAALDSDVLPDQKWLEMLVAEMEDDVSGVGGELLEMYQTSLPDKWRAIHMVQHRGPDIIRRPPFLWGCNTLFRKRVIEEAGLYKEYCKTNAEDVKLCETIRDKHILIYTPHAKCKHLRRDTPASLRKNFWKWYYYGCFETPHFKKTIASNIRHFRRIFGLIGNDVADRDLKLAMMSFSMLTYTFMMDWLDWWRFFKQNRCCAVAE</sequence>
<evidence type="ECO:0000259" key="1">
    <source>
        <dbReference type="Pfam" id="PF00535"/>
    </source>
</evidence>
<dbReference type="Gene3D" id="3.90.550.10">
    <property type="entry name" value="Spore Coat Polysaccharide Biosynthesis Protein SpsA, Chain A"/>
    <property type="match status" value="1"/>
</dbReference>
<reference evidence="2 3" key="1">
    <citation type="submission" date="2019-11" db="EMBL/GenBank/DDBJ databases">
        <title>Comparative genomics of hydrocarbon-degrading Desulfosarcina strains.</title>
        <authorList>
            <person name="Watanabe M."/>
            <person name="Kojima H."/>
            <person name="Fukui M."/>
        </authorList>
    </citation>
    <scope>NUCLEOTIDE SEQUENCE [LARGE SCALE GENOMIC DNA]</scope>
    <source>
        <strain evidence="3">oXyS1</strain>
    </source>
</reference>
<dbReference type="Pfam" id="PF00535">
    <property type="entry name" value="Glycos_transf_2"/>
    <property type="match status" value="1"/>
</dbReference>